<dbReference type="PROSITE" id="PS51157">
    <property type="entry name" value="ZF_UBR"/>
    <property type="match status" value="1"/>
</dbReference>
<dbReference type="InterPro" id="IPR044046">
    <property type="entry name" value="E3_ligase_UBR-like_C"/>
</dbReference>
<evidence type="ECO:0000256" key="11">
    <source>
        <dbReference type="SAM" id="MobiDB-lite"/>
    </source>
</evidence>
<keyword evidence="6 10" id="KW-0833">Ubl conjugation pathway</keyword>
<evidence type="ECO:0000256" key="7">
    <source>
        <dbReference type="ARBA" id="ARBA00022833"/>
    </source>
</evidence>
<comment type="function">
    <text evidence="10">Ubiquitin ligase protein which is a component of the N-end rule pathway. Recognizes and binds to proteins bearing specific N-terminal residues that are destabilizing according to the N-end rule, leading to their ubiquitination and subsequent degradation.</text>
</comment>
<dbReference type="RefSeq" id="XP_020433789.1">
    <property type="nucleotide sequence ID" value="XM_020576540.1"/>
</dbReference>
<evidence type="ECO:0000256" key="1">
    <source>
        <dbReference type="ARBA" id="ARBA00000900"/>
    </source>
</evidence>
<dbReference type="FunCoup" id="D3BAT5">
    <property type="interactions" value="20"/>
</dbReference>
<dbReference type="Gene3D" id="2.10.110.30">
    <property type="match status" value="1"/>
</dbReference>
<feature type="region of interest" description="Disordered" evidence="11">
    <location>
        <begin position="1"/>
        <end position="84"/>
    </location>
</feature>
<dbReference type="CDD" id="cd16482">
    <property type="entry name" value="RING-H2_UBR1-like"/>
    <property type="match status" value="1"/>
</dbReference>
<feature type="compositionally biased region" description="Low complexity" evidence="11">
    <location>
        <begin position="1123"/>
        <end position="1147"/>
    </location>
</feature>
<dbReference type="InterPro" id="IPR055194">
    <property type="entry name" value="UBR1-like_WH"/>
</dbReference>
<dbReference type="GO" id="GO:0071596">
    <property type="term" value="P:ubiquitin-dependent protein catabolic process via the N-end rule pathway"/>
    <property type="evidence" value="ECO:0007669"/>
    <property type="project" value="UniProtKB-UniRule"/>
</dbReference>
<dbReference type="InterPro" id="IPR039164">
    <property type="entry name" value="UBR1-like"/>
</dbReference>
<dbReference type="Pfam" id="PF02207">
    <property type="entry name" value="zf-UBR"/>
    <property type="match status" value="1"/>
</dbReference>
<evidence type="ECO:0000256" key="4">
    <source>
        <dbReference type="ARBA" id="ARBA00022723"/>
    </source>
</evidence>
<keyword evidence="4 10" id="KW-0479">Metal-binding</keyword>
<evidence type="ECO:0000313" key="14">
    <source>
        <dbReference type="Proteomes" id="UP000001396"/>
    </source>
</evidence>
<evidence type="ECO:0000256" key="10">
    <source>
        <dbReference type="RuleBase" id="RU366018"/>
    </source>
</evidence>
<comment type="similarity">
    <text evidence="8 10">Belongs to the E3 ubiquitin-protein ligase UBR1-like family.</text>
</comment>
<dbReference type="Gene3D" id="1.10.10.2670">
    <property type="entry name" value="E3 ubiquitin-protein ligase"/>
    <property type="match status" value="1"/>
</dbReference>
<dbReference type="SUPFAM" id="SSF50249">
    <property type="entry name" value="Nucleic acid-binding proteins"/>
    <property type="match status" value="1"/>
</dbReference>
<feature type="domain" description="UBR-type" evidence="12">
    <location>
        <begin position="169"/>
        <end position="242"/>
    </location>
</feature>
<feature type="compositionally biased region" description="Low complexity" evidence="11">
    <location>
        <begin position="1159"/>
        <end position="1181"/>
    </location>
</feature>
<evidence type="ECO:0000256" key="3">
    <source>
        <dbReference type="ARBA" id="ARBA00022679"/>
    </source>
</evidence>
<dbReference type="GO" id="GO:0000151">
    <property type="term" value="C:ubiquitin ligase complex"/>
    <property type="evidence" value="ECO:0007669"/>
    <property type="project" value="TreeGrafter"/>
</dbReference>
<organism evidence="13 14">
    <name type="scientific">Heterostelium pallidum (strain ATCC 26659 / Pp 5 / PN500)</name>
    <name type="common">Cellular slime mold</name>
    <name type="synonym">Polysphondylium pallidum</name>
    <dbReference type="NCBI Taxonomy" id="670386"/>
    <lineage>
        <taxon>Eukaryota</taxon>
        <taxon>Amoebozoa</taxon>
        <taxon>Evosea</taxon>
        <taxon>Eumycetozoa</taxon>
        <taxon>Dictyostelia</taxon>
        <taxon>Acytosteliales</taxon>
        <taxon>Acytosteliaceae</taxon>
        <taxon>Heterostelium</taxon>
    </lineage>
</organism>
<dbReference type="GeneID" id="31361150"/>
<keyword evidence="5 10" id="KW-0863">Zinc-finger</keyword>
<feature type="compositionally biased region" description="Polar residues" evidence="11">
    <location>
        <begin position="1"/>
        <end position="13"/>
    </location>
</feature>
<name>D3BAT5_HETP5</name>
<dbReference type="CDD" id="cd19673">
    <property type="entry name" value="UBR-box_UBR3"/>
    <property type="match status" value="1"/>
</dbReference>
<comment type="pathway">
    <text evidence="2 10">Protein modification; protein ubiquitination.</text>
</comment>
<protein>
    <recommendedName>
        <fullName evidence="10">E3 ubiquitin-protein ligase</fullName>
        <ecNumber evidence="10">2.3.2.27</ecNumber>
    </recommendedName>
</protein>
<feature type="region of interest" description="Disordered" evidence="11">
    <location>
        <begin position="1312"/>
        <end position="1332"/>
    </location>
</feature>
<sequence length="1911" mass="218129">MGINSSKSNQHNDGNGGERKSNFNGGGGSSNSDTDMPDSSDNKNNSSSSMSNSSGSSGSGSGSRNNSSSNYNNISNSNNNNNSNSQQLQVINNVIDYKSLLKKKNNELLNVLVEKGPPIFLEFLLFLKTQLAHNHISMRQFIEKVNIVFYLSVDSKDIKQYLSSISKPRSCHKVWGPNGLFYRCKTCALSPSSSICYDCFAAGPHEKEGHDYSTSFAYYGGSCDCGTMDSWKESGFCSNHAHTGPEEDPTLNMKSDLLISTHLSIRCILSIILELNSHTVFQTEFSHGAELYSKIVYLFLFLLCDHTFKVGFSKSYTHVYSQLAKISTIDAVYRYSPQVFSISSISTQFSKEYNPSFLDTTLDALLMVLSRGGSLDRHHTAIISDIKTLIQAPTLCHYILFEKRSLLNKYLYVLRRAHCFERFTRQMNTHVEYDRDEWIYSFQLDSEFRDISKEMIESIPADIKLKDMLDLIDYYTNFLVDATTEFSGSYLGVSVSNTDLFDGTSSVSLILPLYRFYVQLIQKTRSLFGDSTDLKSLFPKRVNLSRILMPFVLCQVFVHQVNNSYWVRNNHDMVRKKAFLYCLFFLENDISIIQTIASVLDVNEFLIFASKEFGAFLPVVVKNQNDHNNHKYFHFFKFIIQIYQERASMVPNREYVKNALVHLLYGQAKTHSKIESTMTYLDKEQLFESILQEVATMEQQTHTGDQPAIFKLKPEFWKQFNPYYPLYTPQNVEDSIVAYFDFKKNRKLKNPDSLPLPPPLAPLIEWNQPVEEIVHSDFAHYMALSLLHSFTKRIFESGNTTPDDIPEVMFAVNECLYYLALSTNVMKPWYGNDNNDNNNNNDKGDCSSHLPMDKLNHPELTFVSHKHSVLCMLQKYLFKDTVTSTFDILIEMLKRTHQNNLFVDKRDLITKIIDSLFGYHPDIQEYLFEKYPNYKQTLEEQVKSSDEKLKGAKQRQAEIMAKFTQQQNKFLMTLDSDDELESNDCQVATCVLCLKGNYSKKDPLSVIAMYQYSTLITFSKIAVLANLPLRLKKHCKDFLKYISFPQQRSQLDLLNYTSSLHMRCCGHHIHHDCFKHYTDALMHKASQLDGFEGDHIIRPLSGEFLCPMCRRVSNIIIPIVDNNSNNNNNNQQQQTTNNTSSTTTTTTNKERTSPFSHLSMSNGSSSSNASNGSSNLVNSGGKDQIEILSNSGKDQQQATVSSDSDLENNNINTDSNNNNSLSTSFGKEKMDSFDDVTKNQLSNWFSSLVPKGKSSAASPAKKSEENLFFFHELNRVAFKGGNVDTISPYFLCQLTARNIEFLEIATREIQQPSNNNNNYNNNNNNNNSQQQQQTPQFCIGADIFARDILTIKSLYKVFRDYIHQHKEHKYRESTIDLFKGMSESILSIDPFGSFILFLSVLDSPSNFDIDVITSFSLDLVGGNRHQTEKEPIATNMDSTCCVINSSTEANKHMNVCGIYKIGVFLETKSPTVAIIRDYRESLMHDAYLDQYGEPDSHLDRVAQSMSKNSIHSVYPLKSMESIDPSSVIPLSKVKCKYSKKFNVRVYRNQIKIIYNNSFPDQFEDLVEGKTCYITDVLAEISYFAVDHPFTLKSTFDTKVIPCPNEFSSLHTHYKFISMSSLESDYKELIACSRNYVDVIGYVKSKESPLVVPRISDSDYMEGTTLSIQTITLADSKNYSISVTFFDESIRRYLPDINVGDIIAIKSAKISCFNRLSLIYSSGTYHEKDTVNFKEYRELKDWLSDNNVNHQNNTLFKSLTRQCYRDKMVSTNIASISSKIFKEEHDYTKDNLYLVKGHITKEARSLDSDRFGCPNCYQIFNDRLCNVCNLPPCRLLDITFTLTDANDDGDIKNKIDLEVRARDEIAERLVKMKSNHFSTESTLPPTFKIEKDFLFSMGLKLLESENVSIDQI</sequence>
<dbReference type="Proteomes" id="UP000001396">
    <property type="component" value="Unassembled WGS sequence"/>
</dbReference>
<dbReference type="EMBL" id="ADBJ01000025">
    <property type="protein sequence ID" value="EFA81672.1"/>
    <property type="molecule type" value="Genomic_DNA"/>
</dbReference>
<dbReference type="GO" id="GO:0061630">
    <property type="term" value="F:ubiquitin protein ligase activity"/>
    <property type="evidence" value="ECO:0007669"/>
    <property type="project" value="UniProtKB-UniRule"/>
</dbReference>
<dbReference type="Pfam" id="PF18995">
    <property type="entry name" value="PRT6_C"/>
    <property type="match status" value="1"/>
</dbReference>
<feature type="zinc finger region" description="UBR-type" evidence="9">
    <location>
        <begin position="169"/>
        <end position="242"/>
    </location>
</feature>
<dbReference type="Gene3D" id="2.40.50.140">
    <property type="entry name" value="Nucleic acid-binding proteins"/>
    <property type="match status" value="1"/>
</dbReference>
<dbReference type="FunFam" id="2.10.110.30:FF:000002">
    <property type="entry name" value="Putative e3 ubiquitin-protein ligase ubr3"/>
    <property type="match status" value="1"/>
</dbReference>
<comment type="catalytic activity">
    <reaction evidence="1 10">
        <text>S-ubiquitinyl-[E2 ubiquitin-conjugating enzyme]-L-cysteine + [acceptor protein]-L-lysine = [E2 ubiquitin-conjugating enzyme]-L-cysteine + N(6)-ubiquitinyl-[acceptor protein]-L-lysine.</text>
        <dbReference type="EC" id="2.3.2.27"/>
    </reaction>
</comment>
<evidence type="ECO:0000256" key="5">
    <source>
        <dbReference type="ARBA" id="ARBA00022771"/>
    </source>
</evidence>
<dbReference type="EC" id="2.3.2.27" evidence="10"/>
<evidence type="ECO:0000256" key="9">
    <source>
        <dbReference type="PROSITE-ProRule" id="PRU00508"/>
    </source>
</evidence>
<feature type="compositionally biased region" description="Low complexity" evidence="11">
    <location>
        <begin position="42"/>
        <end position="84"/>
    </location>
</feature>
<feature type="region of interest" description="Disordered" evidence="11">
    <location>
        <begin position="1123"/>
        <end position="1226"/>
    </location>
</feature>
<feature type="compositionally biased region" description="Low complexity" evidence="11">
    <location>
        <begin position="1208"/>
        <end position="1224"/>
    </location>
</feature>
<dbReference type="GO" id="GO:0008270">
    <property type="term" value="F:zinc ion binding"/>
    <property type="evidence" value="ECO:0007669"/>
    <property type="project" value="UniProtKB-UniRule"/>
</dbReference>
<evidence type="ECO:0000256" key="2">
    <source>
        <dbReference type="ARBA" id="ARBA00004906"/>
    </source>
</evidence>
<dbReference type="Pfam" id="PF22960">
    <property type="entry name" value="WHD_UBR1"/>
    <property type="match status" value="1"/>
</dbReference>
<reference evidence="13 14" key="1">
    <citation type="journal article" date="2011" name="Genome Res.">
        <title>Phylogeny-wide analysis of social amoeba genomes highlights ancient origins for complex intercellular communication.</title>
        <authorList>
            <person name="Heidel A.J."/>
            <person name="Lawal H.M."/>
            <person name="Felder M."/>
            <person name="Schilde C."/>
            <person name="Helps N.R."/>
            <person name="Tunggal B."/>
            <person name="Rivero F."/>
            <person name="John U."/>
            <person name="Schleicher M."/>
            <person name="Eichinger L."/>
            <person name="Platzer M."/>
            <person name="Noegel A.A."/>
            <person name="Schaap P."/>
            <person name="Gloeckner G."/>
        </authorList>
    </citation>
    <scope>NUCLEOTIDE SEQUENCE [LARGE SCALE GENOMIC DNA]</scope>
    <source>
        <strain evidence="14">ATCC 26659 / Pp 5 / PN500</strain>
    </source>
</reference>
<dbReference type="UniPathway" id="UPA00143"/>
<keyword evidence="3 10" id="KW-0808">Transferase</keyword>
<comment type="caution">
    <text evidence="13">The sequence shown here is derived from an EMBL/GenBank/DDBJ whole genome shotgun (WGS) entry which is preliminary data.</text>
</comment>
<dbReference type="PANTHER" id="PTHR21497:SF24">
    <property type="entry name" value="E3 UBIQUITIN-PROTEIN LIGASE UBR1"/>
    <property type="match status" value="1"/>
</dbReference>
<gene>
    <name evidence="13" type="ORF">PPL_05666</name>
</gene>
<accession>D3BAT5</accession>
<dbReference type="STRING" id="670386.D3BAT5"/>
<evidence type="ECO:0000259" key="12">
    <source>
        <dbReference type="PROSITE" id="PS51157"/>
    </source>
</evidence>
<dbReference type="OMA" id="ICFECFK"/>
<keyword evidence="14" id="KW-1185">Reference proteome</keyword>
<dbReference type="InterPro" id="IPR003126">
    <property type="entry name" value="Znf_UBR"/>
</dbReference>
<dbReference type="GO" id="GO:0005737">
    <property type="term" value="C:cytoplasm"/>
    <property type="evidence" value="ECO:0007669"/>
    <property type="project" value="TreeGrafter"/>
</dbReference>
<evidence type="ECO:0000313" key="13">
    <source>
        <dbReference type="EMBL" id="EFA81672.1"/>
    </source>
</evidence>
<dbReference type="InParanoid" id="D3BAT5"/>
<dbReference type="InterPro" id="IPR012340">
    <property type="entry name" value="NA-bd_OB-fold"/>
</dbReference>
<dbReference type="GO" id="GO:0016567">
    <property type="term" value="P:protein ubiquitination"/>
    <property type="evidence" value="ECO:0007669"/>
    <property type="project" value="UniProtKB-UniRule"/>
</dbReference>
<keyword evidence="7 10" id="KW-0862">Zinc</keyword>
<evidence type="ECO:0000256" key="8">
    <source>
        <dbReference type="ARBA" id="ARBA00046341"/>
    </source>
</evidence>
<dbReference type="SMART" id="SM00396">
    <property type="entry name" value="ZnF_UBR1"/>
    <property type="match status" value="1"/>
</dbReference>
<proteinExistence type="inferred from homology"/>
<feature type="compositionally biased region" description="Polar residues" evidence="11">
    <location>
        <begin position="1187"/>
        <end position="1203"/>
    </location>
</feature>
<evidence type="ECO:0000256" key="6">
    <source>
        <dbReference type="ARBA" id="ARBA00022786"/>
    </source>
</evidence>
<dbReference type="InterPro" id="IPR042065">
    <property type="entry name" value="E3_ELL-like"/>
</dbReference>
<dbReference type="PANTHER" id="PTHR21497">
    <property type="entry name" value="UBIQUITIN LIGASE E3 ALPHA-RELATED"/>
    <property type="match status" value="1"/>
</dbReference>